<dbReference type="PANTHER" id="PTHR20958">
    <property type="entry name" value="GLYCINE N-ACYLTRANSFERASE-LIKE PROTEIN"/>
    <property type="match status" value="1"/>
</dbReference>
<dbReference type="SUPFAM" id="SSF55729">
    <property type="entry name" value="Acyl-CoA N-acyltransferases (Nat)"/>
    <property type="match status" value="1"/>
</dbReference>
<dbReference type="Proteomes" id="UP000494165">
    <property type="component" value="Unassembled WGS sequence"/>
</dbReference>
<dbReference type="AlphaFoldDB" id="A0A8S1C8I4"/>
<evidence type="ECO:0000259" key="1">
    <source>
        <dbReference type="PROSITE" id="PS51186"/>
    </source>
</evidence>
<dbReference type="Pfam" id="PF08445">
    <property type="entry name" value="FR47"/>
    <property type="match status" value="1"/>
</dbReference>
<keyword evidence="3" id="KW-1185">Reference proteome</keyword>
<dbReference type="EMBL" id="CADEPI010000015">
    <property type="protein sequence ID" value="CAB3364285.1"/>
    <property type="molecule type" value="Genomic_DNA"/>
</dbReference>
<sequence>MYAPEEKIDRLKAALMHTDLIEWDRLKQFSACLKRIVPLMAEVFKFKGFKHTDDFIYSGYQYYMSVQDAANIDLGTLPENVRVGPLDVSHLQIVCDLWQHFDPEYQPVAMKMLELNPSVGVFVKNDKGDEDLASMVLMTEYGGVGLLQTAPEHRRKGYAEIALAHLTRRLGQMGYMPSSNVTQYNEASHSLFKKMGYKVVDAAFWVLAFKLPEK</sequence>
<dbReference type="InterPro" id="IPR053225">
    <property type="entry name" value="Acyl-CoA_N-acyltransferase"/>
</dbReference>
<organism evidence="2 3">
    <name type="scientific">Cloeon dipterum</name>
    <dbReference type="NCBI Taxonomy" id="197152"/>
    <lineage>
        <taxon>Eukaryota</taxon>
        <taxon>Metazoa</taxon>
        <taxon>Ecdysozoa</taxon>
        <taxon>Arthropoda</taxon>
        <taxon>Hexapoda</taxon>
        <taxon>Insecta</taxon>
        <taxon>Pterygota</taxon>
        <taxon>Palaeoptera</taxon>
        <taxon>Ephemeroptera</taxon>
        <taxon>Pisciforma</taxon>
        <taxon>Baetidae</taxon>
        <taxon>Cloeon</taxon>
    </lineage>
</organism>
<feature type="domain" description="N-acetyltransferase" evidence="1">
    <location>
        <begin position="81"/>
        <end position="214"/>
    </location>
</feature>
<dbReference type="PROSITE" id="PS51186">
    <property type="entry name" value="GNAT"/>
    <property type="match status" value="1"/>
</dbReference>
<gene>
    <name evidence="2" type="ORF">CLODIP_2_CD14526</name>
</gene>
<evidence type="ECO:0000313" key="2">
    <source>
        <dbReference type="EMBL" id="CAB3364285.1"/>
    </source>
</evidence>
<reference evidence="2 3" key="1">
    <citation type="submission" date="2020-04" db="EMBL/GenBank/DDBJ databases">
        <authorList>
            <person name="Alioto T."/>
            <person name="Alioto T."/>
            <person name="Gomez Garrido J."/>
        </authorList>
    </citation>
    <scope>NUCLEOTIDE SEQUENCE [LARGE SCALE GENOMIC DNA]</scope>
</reference>
<dbReference type="InterPro" id="IPR000182">
    <property type="entry name" value="GNAT_dom"/>
</dbReference>
<evidence type="ECO:0000313" key="3">
    <source>
        <dbReference type="Proteomes" id="UP000494165"/>
    </source>
</evidence>
<dbReference type="Gene3D" id="3.40.630.30">
    <property type="match status" value="2"/>
</dbReference>
<comment type="caution">
    <text evidence="2">The sequence shown here is derived from an EMBL/GenBank/DDBJ whole genome shotgun (WGS) entry which is preliminary data.</text>
</comment>
<dbReference type="GO" id="GO:0016747">
    <property type="term" value="F:acyltransferase activity, transferring groups other than amino-acyl groups"/>
    <property type="evidence" value="ECO:0007669"/>
    <property type="project" value="InterPro"/>
</dbReference>
<name>A0A8S1C8I4_9INSE</name>
<dbReference type="InterPro" id="IPR013653">
    <property type="entry name" value="GCN5-like_dom"/>
</dbReference>
<protein>
    <recommendedName>
        <fullName evidence="1">N-acetyltransferase domain-containing protein</fullName>
    </recommendedName>
</protein>
<proteinExistence type="predicted"/>
<dbReference type="InterPro" id="IPR016181">
    <property type="entry name" value="Acyl_CoA_acyltransferase"/>
</dbReference>
<dbReference type="OrthoDB" id="61870at2759"/>
<accession>A0A8S1C8I4</accession>
<dbReference type="PANTHER" id="PTHR20958:SF6">
    <property type="entry name" value="GLYCINE N-ACYLTRANSFERASE-LIKE PROTEIN"/>
    <property type="match status" value="1"/>
</dbReference>